<protein>
    <submittedName>
        <fullName evidence="1">Uncharacterized protein</fullName>
    </submittedName>
</protein>
<keyword evidence="2" id="KW-1185">Reference proteome</keyword>
<gene>
    <name evidence="1" type="ORF">O6H91_13G064000</name>
</gene>
<evidence type="ECO:0000313" key="2">
    <source>
        <dbReference type="Proteomes" id="UP001162992"/>
    </source>
</evidence>
<dbReference type="EMBL" id="CM055104">
    <property type="protein sequence ID" value="KAJ7533765.1"/>
    <property type="molecule type" value="Genomic_DNA"/>
</dbReference>
<evidence type="ECO:0000313" key="1">
    <source>
        <dbReference type="EMBL" id="KAJ7533765.1"/>
    </source>
</evidence>
<proteinExistence type="predicted"/>
<comment type="caution">
    <text evidence="1">The sequence shown here is derived from an EMBL/GenBank/DDBJ whole genome shotgun (WGS) entry which is preliminary data.</text>
</comment>
<organism evidence="1 2">
    <name type="scientific">Diphasiastrum complanatum</name>
    <name type="common">Issler's clubmoss</name>
    <name type="synonym">Lycopodium complanatum</name>
    <dbReference type="NCBI Taxonomy" id="34168"/>
    <lineage>
        <taxon>Eukaryota</taxon>
        <taxon>Viridiplantae</taxon>
        <taxon>Streptophyta</taxon>
        <taxon>Embryophyta</taxon>
        <taxon>Tracheophyta</taxon>
        <taxon>Lycopodiopsida</taxon>
        <taxon>Lycopodiales</taxon>
        <taxon>Lycopodiaceae</taxon>
        <taxon>Lycopodioideae</taxon>
        <taxon>Diphasiastrum</taxon>
    </lineage>
</organism>
<sequence length="639" mass="68919">MAHSDHNVRGLFNKAMLLFTTACQLCSKVQGDALPVYKDPMQPIEARVEHLLGLMTLQEKLGQMTQIERTVATPSVIQQYGIGSVLNGGGSAPSPNASASDWADLIDGFQNNALETRLGIPIVYGVDAVHGHNNVYGATIFPHNIGIGATRDPYLARRIGIATAAEVRGTGIPYAFAPCIAVSRDPRWGRCYESYGEDPDLVRSMTEIIIGLQGQLPEGHTPGVPFIGGQSHVAACAKHFVGDGGTVDGIDENNTIISYDDLVKVHMAPYFDAIEKGVSTVMISYSSWNGQKMHSNEFLITGVLKQQLGFQGFTISDWEGINRITNPPDSDYSYSVLASITAGIDMVMVPYDYQTYLSDLTALISSGKISQDRIDDAVRRILRVKFALGLFEQPLANRSLTSMVGSAEHREIAREAVRKSLVLLQNGKTADAAPFLPLNKNASQILVAGSHANNLGYQCGGWTISWQGDSGETTVGTTILQAITSTVSSSTQVVFEENPDVNFIASNDFAYAIVVVGEPPYAETAGDNMNLTIPAEGLETIKTVCGSSIKCVVILISGRPLVVEPYLPLMDALVAAWLPGTEGQGVADVIFGDYDFHGKLPRTWFKTVDQLPMNVGDAVYDPLFPYGFGLSMNLIAKKV</sequence>
<dbReference type="Proteomes" id="UP001162992">
    <property type="component" value="Chromosome 13"/>
</dbReference>
<reference evidence="2" key="1">
    <citation type="journal article" date="2024" name="Proc. Natl. Acad. Sci. U.S.A.">
        <title>Extraordinary preservation of gene collinearity over three hundred million years revealed in homosporous lycophytes.</title>
        <authorList>
            <person name="Li C."/>
            <person name="Wickell D."/>
            <person name="Kuo L.Y."/>
            <person name="Chen X."/>
            <person name="Nie B."/>
            <person name="Liao X."/>
            <person name="Peng D."/>
            <person name="Ji J."/>
            <person name="Jenkins J."/>
            <person name="Williams M."/>
            <person name="Shu S."/>
            <person name="Plott C."/>
            <person name="Barry K."/>
            <person name="Rajasekar S."/>
            <person name="Grimwood J."/>
            <person name="Han X."/>
            <person name="Sun S."/>
            <person name="Hou Z."/>
            <person name="He W."/>
            <person name="Dai G."/>
            <person name="Sun C."/>
            <person name="Schmutz J."/>
            <person name="Leebens-Mack J.H."/>
            <person name="Li F.W."/>
            <person name="Wang L."/>
        </authorList>
    </citation>
    <scope>NUCLEOTIDE SEQUENCE [LARGE SCALE GENOMIC DNA]</scope>
    <source>
        <strain evidence="2">cv. PW_Plant_1</strain>
    </source>
</reference>
<accession>A0ACC2BVP9</accession>
<name>A0ACC2BVP9_DIPCM</name>